<evidence type="ECO:0000313" key="18">
    <source>
        <dbReference type="EMBL" id="OEF99464.1"/>
    </source>
</evidence>
<keyword evidence="8 15" id="KW-0862">Zinc</keyword>
<dbReference type="Pfam" id="PF03119">
    <property type="entry name" value="DNA_ligase_ZBD"/>
    <property type="match status" value="1"/>
</dbReference>
<evidence type="ECO:0000256" key="6">
    <source>
        <dbReference type="ARBA" id="ARBA00022723"/>
    </source>
</evidence>
<feature type="binding site" evidence="15">
    <location>
        <position position="405"/>
    </location>
    <ligand>
        <name>Zn(2+)</name>
        <dbReference type="ChEBI" id="CHEBI:29105"/>
    </ligand>
</feature>
<organism evidence="18 19">
    <name type="scientific">Vulcanibacillus modesticaldus</name>
    <dbReference type="NCBI Taxonomy" id="337097"/>
    <lineage>
        <taxon>Bacteria</taxon>
        <taxon>Bacillati</taxon>
        <taxon>Bacillota</taxon>
        <taxon>Bacilli</taxon>
        <taxon>Bacillales</taxon>
        <taxon>Bacillaceae</taxon>
        <taxon>Vulcanibacillus</taxon>
    </lineage>
</organism>
<comment type="similarity">
    <text evidence="14 15">Belongs to the NAD-dependent DNA ligase family. LigA subfamily.</text>
</comment>
<evidence type="ECO:0000256" key="2">
    <source>
        <dbReference type="ARBA" id="ARBA00012722"/>
    </source>
</evidence>
<keyword evidence="4 15" id="KW-0436">Ligase</keyword>
<dbReference type="PROSITE" id="PS01056">
    <property type="entry name" value="DNA_LIGASE_N2"/>
    <property type="match status" value="1"/>
</dbReference>
<dbReference type="PROSITE" id="PS50172">
    <property type="entry name" value="BRCT"/>
    <property type="match status" value="1"/>
</dbReference>
<feature type="binding site" evidence="15">
    <location>
        <position position="428"/>
    </location>
    <ligand>
        <name>Zn(2+)</name>
        <dbReference type="ChEBI" id="CHEBI:29105"/>
    </ligand>
</feature>
<evidence type="ECO:0000256" key="15">
    <source>
        <dbReference type="HAMAP-Rule" id="MF_01588"/>
    </source>
</evidence>
<reference evidence="18 19" key="1">
    <citation type="submission" date="2016-09" db="EMBL/GenBank/DDBJ databases">
        <title>Draft genome sequence for the type strain of Vulcanibacillus modesticaldus BR, a strictly anaerobic, moderately thermophilic, and nitrate-reducing bacterium from deep sea-hydrothermal vents of the Mid-Atlantic Ridge.</title>
        <authorList>
            <person name="Abin C.A."/>
            <person name="Hollibaugh J.T."/>
        </authorList>
    </citation>
    <scope>NUCLEOTIDE SEQUENCE [LARGE SCALE GENOMIC DNA]</scope>
    <source>
        <strain evidence="18 19">BR</strain>
    </source>
</reference>
<dbReference type="OrthoDB" id="9759736at2"/>
<dbReference type="Pfam" id="PF01653">
    <property type="entry name" value="DNA_ligase_aden"/>
    <property type="match status" value="1"/>
</dbReference>
<dbReference type="HAMAP" id="MF_01588">
    <property type="entry name" value="DNA_ligase_A"/>
    <property type="match status" value="1"/>
</dbReference>
<dbReference type="EMBL" id="MIJF01000022">
    <property type="protein sequence ID" value="OEF99464.1"/>
    <property type="molecule type" value="Genomic_DNA"/>
</dbReference>
<evidence type="ECO:0000256" key="8">
    <source>
        <dbReference type="ARBA" id="ARBA00022833"/>
    </source>
</evidence>
<gene>
    <name evidence="15" type="primary">ligA</name>
    <name evidence="18" type="ORF">BHF71_08860</name>
</gene>
<dbReference type="InterPro" id="IPR036420">
    <property type="entry name" value="BRCT_dom_sf"/>
</dbReference>
<keyword evidence="7 15" id="KW-0227">DNA damage</keyword>
<dbReference type="InterPro" id="IPR013840">
    <property type="entry name" value="DNAligase_N"/>
</dbReference>
<dbReference type="FunFam" id="2.40.50.140:FF:000012">
    <property type="entry name" value="DNA ligase"/>
    <property type="match status" value="1"/>
</dbReference>
<evidence type="ECO:0000256" key="7">
    <source>
        <dbReference type="ARBA" id="ARBA00022763"/>
    </source>
</evidence>
<dbReference type="AlphaFoldDB" id="A0A1D2YUS9"/>
<dbReference type="SUPFAM" id="SSF52113">
    <property type="entry name" value="BRCT domain"/>
    <property type="match status" value="1"/>
</dbReference>
<feature type="binding site" evidence="15">
    <location>
        <position position="137"/>
    </location>
    <ligand>
        <name>NAD(+)</name>
        <dbReference type="ChEBI" id="CHEBI:57540"/>
    </ligand>
</feature>
<proteinExistence type="inferred from homology"/>
<dbReference type="GO" id="GO:0046872">
    <property type="term" value="F:metal ion binding"/>
    <property type="evidence" value="ECO:0007669"/>
    <property type="project" value="UniProtKB-KW"/>
</dbReference>
<feature type="binding site" evidence="15">
    <location>
        <position position="171"/>
    </location>
    <ligand>
        <name>NAD(+)</name>
        <dbReference type="ChEBI" id="CHEBI:57540"/>
    </ligand>
</feature>
<dbReference type="Pfam" id="PF14520">
    <property type="entry name" value="HHH_5"/>
    <property type="match status" value="1"/>
</dbReference>
<dbReference type="SUPFAM" id="SSF56091">
    <property type="entry name" value="DNA ligase/mRNA capping enzyme, catalytic domain"/>
    <property type="match status" value="1"/>
</dbReference>
<evidence type="ECO:0000256" key="16">
    <source>
        <dbReference type="RuleBase" id="RU000618"/>
    </source>
</evidence>
<evidence type="ECO:0000256" key="14">
    <source>
        <dbReference type="ARBA" id="ARBA00060881"/>
    </source>
</evidence>
<evidence type="ECO:0000256" key="4">
    <source>
        <dbReference type="ARBA" id="ARBA00022598"/>
    </source>
</evidence>
<dbReference type="CDD" id="cd17748">
    <property type="entry name" value="BRCT_DNA_ligase_like"/>
    <property type="match status" value="1"/>
</dbReference>
<comment type="caution">
    <text evidence="18">The sequence shown here is derived from an EMBL/GenBank/DDBJ whole genome shotgun (WGS) entry which is preliminary data.</text>
</comment>
<dbReference type="InterPro" id="IPR003583">
    <property type="entry name" value="Hlx-hairpin-Hlx_DNA-bd_motif"/>
</dbReference>
<dbReference type="CDD" id="cd00114">
    <property type="entry name" value="LIGANc"/>
    <property type="match status" value="1"/>
</dbReference>
<evidence type="ECO:0000256" key="12">
    <source>
        <dbReference type="ARBA" id="ARBA00023211"/>
    </source>
</evidence>
<dbReference type="PANTHER" id="PTHR23389:SF9">
    <property type="entry name" value="DNA LIGASE"/>
    <property type="match status" value="1"/>
</dbReference>
<dbReference type="InterPro" id="IPR001679">
    <property type="entry name" value="DNA_ligase"/>
</dbReference>
<comment type="cofactor">
    <cofactor evidence="15">
        <name>Mg(2+)</name>
        <dbReference type="ChEBI" id="CHEBI:18420"/>
    </cofactor>
    <cofactor evidence="15">
        <name>Mn(2+)</name>
        <dbReference type="ChEBI" id="CHEBI:29035"/>
    </cofactor>
</comment>
<feature type="binding site" evidence="15">
    <location>
        <position position="408"/>
    </location>
    <ligand>
        <name>Zn(2+)</name>
        <dbReference type="ChEBI" id="CHEBI:29105"/>
    </ligand>
</feature>
<evidence type="ECO:0000256" key="9">
    <source>
        <dbReference type="ARBA" id="ARBA00022842"/>
    </source>
</evidence>
<dbReference type="GO" id="GO:0003677">
    <property type="term" value="F:DNA binding"/>
    <property type="evidence" value="ECO:0007669"/>
    <property type="project" value="InterPro"/>
</dbReference>
<evidence type="ECO:0000256" key="5">
    <source>
        <dbReference type="ARBA" id="ARBA00022705"/>
    </source>
</evidence>
<feature type="binding site" evidence="15">
    <location>
        <begin position="83"/>
        <end position="84"/>
    </location>
    <ligand>
        <name>NAD(+)</name>
        <dbReference type="ChEBI" id="CHEBI:57540"/>
    </ligand>
</feature>
<comment type="function">
    <text evidence="1 15">DNA ligase that catalyzes the formation of phosphodiester linkages between 5'-phosphoryl and 3'-hydroxyl groups in double-stranded DNA using NAD as a coenzyme and as the energy source for the reaction. It is essential for DNA replication and repair of damaged DNA.</text>
</comment>
<dbReference type="InterPro" id="IPR033136">
    <property type="entry name" value="DNA_ligase_CS"/>
</dbReference>
<dbReference type="FunFam" id="3.30.470.30:FF:000001">
    <property type="entry name" value="DNA ligase"/>
    <property type="match status" value="1"/>
</dbReference>
<dbReference type="Gene3D" id="1.10.287.610">
    <property type="entry name" value="Helix hairpin bin"/>
    <property type="match status" value="1"/>
</dbReference>
<dbReference type="NCBIfam" id="TIGR00575">
    <property type="entry name" value="dnlj"/>
    <property type="match status" value="1"/>
</dbReference>
<dbReference type="Gene3D" id="3.40.50.10190">
    <property type="entry name" value="BRCT domain"/>
    <property type="match status" value="1"/>
</dbReference>
<evidence type="ECO:0000256" key="1">
    <source>
        <dbReference type="ARBA" id="ARBA00004067"/>
    </source>
</evidence>
<dbReference type="GO" id="GO:0005829">
    <property type="term" value="C:cytosol"/>
    <property type="evidence" value="ECO:0007669"/>
    <property type="project" value="TreeGrafter"/>
</dbReference>
<dbReference type="InterPro" id="IPR004149">
    <property type="entry name" value="Znf_DNAligase_C4"/>
</dbReference>
<dbReference type="FunFam" id="1.10.287.610:FF:000002">
    <property type="entry name" value="DNA ligase"/>
    <property type="match status" value="1"/>
</dbReference>
<dbReference type="InterPro" id="IPR041663">
    <property type="entry name" value="DisA/LigA_HHH"/>
</dbReference>
<dbReference type="Gene3D" id="1.10.150.20">
    <property type="entry name" value="5' to 3' exonuclease, C-terminal subdomain"/>
    <property type="match status" value="2"/>
</dbReference>
<dbReference type="InterPro" id="IPR001357">
    <property type="entry name" value="BRCT_dom"/>
</dbReference>
<keyword evidence="5 15" id="KW-0235">DNA replication</keyword>
<dbReference type="Proteomes" id="UP000243739">
    <property type="component" value="Unassembled WGS sequence"/>
</dbReference>
<evidence type="ECO:0000256" key="11">
    <source>
        <dbReference type="ARBA" id="ARBA00023204"/>
    </source>
</evidence>
<dbReference type="SUPFAM" id="SSF47781">
    <property type="entry name" value="RuvA domain 2-like"/>
    <property type="match status" value="1"/>
</dbReference>
<dbReference type="Gene3D" id="3.30.470.30">
    <property type="entry name" value="DNA ligase/mRNA capping enzyme"/>
    <property type="match status" value="1"/>
</dbReference>
<dbReference type="SMART" id="SM00532">
    <property type="entry name" value="LIGANc"/>
    <property type="match status" value="1"/>
</dbReference>
<feature type="domain" description="BRCT" evidence="17">
    <location>
        <begin position="590"/>
        <end position="668"/>
    </location>
</feature>
<feature type="binding site" evidence="15">
    <location>
        <position position="311"/>
    </location>
    <ligand>
        <name>NAD(+)</name>
        <dbReference type="ChEBI" id="CHEBI:57540"/>
    </ligand>
</feature>
<dbReference type="InterPro" id="IPR004150">
    <property type="entry name" value="NAD_DNA_ligase_OB"/>
</dbReference>
<dbReference type="PIRSF" id="PIRSF001604">
    <property type="entry name" value="LigA"/>
    <property type="match status" value="1"/>
</dbReference>
<evidence type="ECO:0000313" key="19">
    <source>
        <dbReference type="Proteomes" id="UP000243739"/>
    </source>
</evidence>
<keyword evidence="11 15" id="KW-0234">DNA repair</keyword>
<feature type="active site" description="N6-AMP-lysine intermediate" evidence="15">
    <location>
        <position position="116"/>
    </location>
</feature>
<dbReference type="Gene3D" id="2.40.50.140">
    <property type="entry name" value="Nucleic acid-binding proteins"/>
    <property type="match status" value="1"/>
</dbReference>
<dbReference type="GO" id="GO:0003911">
    <property type="term" value="F:DNA ligase (NAD+) activity"/>
    <property type="evidence" value="ECO:0007669"/>
    <property type="project" value="UniProtKB-UniRule"/>
</dbReference>
<dbReference type="PANTHER" id="PTHR23389">
    <property type="entry name" value="CHROMOSOME TRANSMISSION FIDELITY FACTOR 18"/>
    <property type="match status" value="1"/>
</dbReference>
<keyword evidence="9 15" id="KW-0460">Magnesium</keyword>
<feature type="binding site" evidence="15">
    <location>
        <position position="287"/>
    </location>
    <ligand>
        <name>NAD(+)</name>
        <dbReference type="ChEBI" id="CHEBI:57540"/>
    </ligand>
</feature>
<dbReference type="SMART" id="SM00278">
    <property type="entry name" value="HhH1"/>
    <property type="match status" value="3"/>
</dbReference>
<dbReference type="InterPro" id="IPR010994">
    <property type="entry name" value="RuvA_2-like"/>
</dbReference>
<feature type="binding site" evidence="15">
    <location>
        <begin position="34"/>
        <end position="38"/>
    </location>
    <ligand>
        <name>NAD(+)</name>
        <dbReference type="ChEBI" id="CHEBI:57540"/>
    </ligand>
</feature>
<keyword evidence="10 15" id="KW-0520">NAD</keyword>
<feature type="binding site" evidence="15">
    <location>
        <position position="114"/>
    </location>
    <ligand>
        <name>NAD(+)</name>
        <dbReference type="ChEBI" id="CHEBI:57540"/>
    </ligand>
</feature>
<dbReference type="Pfam" id="PF12826">
    <property type="entry name" value="HHH_2"/>
    <property type="match status" value="1"/>
</dbReference>
<dbReference type="InterPro" id="IPR012340">
    <property type="entry name" value="NA-bd_OB-fold"/>
</dbReference>
<dbReference type="RefSeq" id="WP_069656645.1">
    <property type="nucleotide sequence ID" value="NZ_MIJF01000022.1"/>
</dbReference>
<dbReference type="SMART" id="SM00292">
    <property type="entry name" value="BRCT"/>
    <property type="match status" value="1"/>
</dbReference>
<dbReference type="FunFam" id="1.10.150.20:FF:000006">
    <property type="entry name" value="DNA ligase"/>
    <property type="match status" value="1"/>
</dbReference>
<keyword evidence="12 15" id="KW-0464">Manganese</keyword>
<dbReference type="GO" id="GO:0006281">
    <property type="term" value="P:DNA repair"/>
    <property type="evidence" value="ECO:0007669"/>
    <property type="project" value="UniProtKB-KW"/>
</dbReference>
<feature type="binding site" evidence="15">
    <location>
        <position position="423"/>
    </location>
    <ligand>
        <name>Zn(2+)</name>
        <dbReference type="ChEBI" id="CHEBI:29105"/>
    </ligand>
</feature>
<dbReference type="Pfam" id="PF00533">
    <property type="entry name" value="BRCT"/>
    <property type="match status" value="1"/>
</dbReference>
<dbReference type="GO" id="GO:0006260">
    <property type="term" value="P:DNA replication"/>
    <property type="evidence" value="ECO:0007669"/>
    <property type="project" value="UniProtKB-KW"/>
</dbReference>
<dbReference type="STRING" id="337097.BHF71_08860"/>
<evidence type="ECO:0000259" key="17">
    <source>
        <dbReference type="PROSITE" id="PS50172"/>
    </source>
</evidence>
<evidence type="ECO:0000256" key="10">
    <source>
        <dbReference type="ARBA" id="ARBA00023027"/>
    </source>
</evidence>
<dbReference type="FunFam" id="1.10.150.20:FF:000007">
    <property type="entry name" value="DNA ligase"/>
    <property type="match status" value="1"/>
</dbReference>
<accession>A0A1D2YUS9</accession>
<dbReference type="EC" id="6.5.1.2" evidence="2 15"/>
<evidence type="ECO:0000256" key="13">
    <source>
        <dbReference type="ARBA" id="ARBA00034005"/>
    </source>
</evidence>
<dbReference type="InterPro" id="IPR013839">
    <property type="entry name" value="DNAligase_adenylation"/>
</dbReference>
<name>A0A1D2YUS9_9BACI</name>
<dbReference type="PROSITE" id="PS01055">
    <property type="entry name" value="DNA_LIGASE_N1"/>
    <property type="match status" value="1"/>
</dbReference>
<dbReference type="SUPFAM" id="SSF50249">
    <property type="entry name" value="Nucleic acid-binding proteins"/>
    <property type="match status" value="1"/>
</dbReference>
<dbReference type="Gene3D" id="6.20.10.30">
    <property type="match status" value="1"/>
</dbReference>
<comment type="catalytic activity">
    <reaction evidence="13 15 16">
        <text>NAD(+) + (deoxyribonucleotide)n-3'-hydroxyl + 5'-phospho-(deoxyribonucleotide)m = (deoxyribonucleotide)n+m + AMP + beta-nicotinamide D-nucleotide.</text>
        <dbReference type="EC" id="6.5.1.2"/>
    </reaction>
</comment>
<protein>
    <recommendedName>
        <fullName evidence="3 15">DNA ligase</fullName>
        <ecNumber evidence="2 15">6.5.1.2</ecNumber>
    </recommendedName>
    <alternativeName>
        <fullName evidence="15">Polydeoxyribonucleotide synthase [NAD(+)]</fullName>
    </alternativeName>
</protein>
<dbReference type="Pfam" id="PF03120">
    <property type="entry name" value="OB_DNA_ligase"/>
    <property type="match status" value="1"/>
</dbReference>
<sequence>MDKQQIKQRIEELRKNIEKYNYEYYVLDRPTISDYQFDLLMKELIELEEKHPEFITPDSPSQKVGGEPLDHFDKVEHQIPLLSLSNAFNENDLYDFDRRVRQAVPGHDINYMVELKIDGLAVSLRYENGIFVRGATRGDGVIGEDITQNLKTIRSLPLRLKEPVTIEVRGEVFLPKKEFERINAQRKEKGEQLFANPRNAAAGSLRQLDPKIAAERALDIFLYGIGTVEGIELSSHSEGLNYLEKLGLKVNKERHLFDNIEDVIEYVKVWTDKRPNLPYEIDGMVIKVDSYEIQNKMGVTAKSPRWAIAYKFPAEEAITILEDIEVNVGRTGVITPTAILKPISLAGTIVKRASLHNEDMIREKGLMLGDHVIVKKAGDIIPEVVAVLKEKRTGKETIFQMPTNCPACNSQLVRIEGEVALRCINPNCPAQILEGIIHFVSRDAMNIEGLGEKVVAQLFGKGLIHSVADLYSLTKEDLLPLERMGEKSTQNLLEALERSKGNSLEKLIFGLGIRHVGAKAAKVLAIRYKTMKNLMEAKEEDLVAIDEIGPKMANSIVTFFSKPEVKEIIQKLEKYGINMVFKGVHFEGNNKDSIFSDKTIVLTGTLQQMTRNEAAERLEALGAKVTNSVTKKTDLLIVGDKAGSKLKKAQSLGIRILSEEEFINELKK</sequence>
<dbReference type="InterPro" id="IPR018239">
    <property type="entry name" value="DNA_ligase_AS"/>
</dbReference>
<dbReference type="NCBIfam" id="NF005932">
    <property type="entry name" value="PRK07956.1"/>
    <property type="match status" value="1"/>
</dbReference>
<keyword evidence="6 15" id="KW-0479">Metal-binding</keyword>
<keyword evidence="19" id="KW-1185">Reference proteome</keyword>
<evidence type="ECO:0000256" key="3">
    <source>
        <dbReference type="ARBA" id="ARBA00013308"/>
    </source>
</evidence>